<keyword evidence="3" id="KW-0813">Transport</keyword>
<accession>A0A1Q8EJD3</accession>
<comment type="caution">
    <text evidence="15">The sequence shown here is derived from an EMBL/GenBank/DDBJ whole genome shotgun (WGS) entry which is preliminary data.</text>
</comment>
<organism evidence="15 16">
    <name type="scientific">Pseudomonas chlororaphis</name>
    <dbReference type="NCBI Taxonomy" id="587753"/>
    <lineage>
        <taxon>Bacteria</taxon>
        <taxon>Pseudomonadati</taxon>
        <taxon>Pseudomonadota</taxon>
        <taxon>Gammaproteobacteria</taxon>
        <taxon>Pseudomonadales</taxon>
        <taxon>Pseudomonadaceae</taxon>
        <taxon>Pseudomonas</taxon>
    </lineage>
</organism>
<evidence type="ECO:0000256" key="10">
    <source>
        <dbReference type="ARBA" id="ARBA00023004"/>
    </source>
</evidence>
<dbReference type="EMBL" id="MSCT01000020">
    <property type="protein sequence ID" value="OLF51911.1"/>
    <property type="molecule type" value="Genomic_DNA"/>
</dbReference>
<comment type="similarity">
    <text evidence="12">Belongs to the cytochrome b561 family.</text>
</comment>
<dbReference type="GO" id="GO:0046872">
    <property type="term" value="F:metal ion binding"/>
    <property type="evidence" value="ECO:0007669"/>
    <property type="project" value="UniProtKB-KW"/>
</dbReference>
<evidence type="ECO:0000256" key="2">
    <source>
        <dbReference type="ARBA" id="ARBA00004651"/>
    </source>
</evidence>
<dbReference type="PANTHER" id="PTHR30529:SF7">
    <property type="entry name" value="CYTOCHROME B561 BACTERIAL_NI-HYDROGENASE DOMAIN-CONTAINING PROTEIN"/>
    <property type="match status" value="1"/>
</dbReference>
<reference evidence="15 16" key="1">
    <citation type="submission" date="2016-12" db="EMBL/GenBank/DDBJ databases">
        <authorList>
            <person name="Song W.-J."/>
            <person name="Kurnit D.M."/>
        </authorList>
    </citation>
    <scope>NUCLEOTIDE SEQUENCE [LARGE SCALE GENOMIC DNA]</scope>
    <source>
        <strain evidence="15 16">PCL1601</strain>
    </source>
</reference>
<dbReference type="GO" id="GO:0005886">
    <property type="term" value="C:plasma membrane"/>
    <property type="evidence" value="ECO:0007669"/>
    <property type="project" value="UniProtKB-SubCell"/>
</dbReference>
<keyword evidence="8" id="KW-0249">Electron transport</keyword>
<keyword evidence="7" id="KW-0479">Metal-binding</keyword>
<evidence type="ECO:0000256" key="5">
    <source>
        <dbReference type="ARBA" id="ARBA00022617"/>
    </source>
</evidence>
<dbReference type="RefSeq" id="WP_075121659.1">
    <property type="nucleotide sequence ID" value="NZ_MSCT01000020.1"/>
</dbReference>
<dbReference type="Proteomes" id="UP000185578">
    <property type="component" value="Unassembled WGS sequence"/>
</dbReference>
<feature type="transmembrane region" description="Helical" evidence="13">
    <location>
        <begin position="44"/>
        <end position="65"/>
    </location>
</feature>
<gene>
    <name evidence="15" type="ORF">BTN82_24530</name>
</gene>
<evidence type="ECO:0000256" key="1">
    <source>
        <dbReference type="ARBA" id="ARBA00001970"/>
    </source>
</evidence>
<dbReference type="InterPro" id="IPR011577">
    <property type="entry name" value="Cyt_b561_bac/Ni-Hgenase"/>
</dbReference>
<keyword evidence="9 13" id="KW-1133">Transmembrane helix</keyword>
<name>A0A1Q8EJD3_9PSED</name>
<comment type="subcellular location">
    <subcellularLocation>
        <location evidence="2">Cell membrane</location>
        <topology evidence="2">Multi-pass membrane protein</topology>
    </subcellularLocation>
</comment>
<proteinExistence type="inferred from homology"/>
<protein>
    <submittedName>
        <fullName evidence="15">Cytochrome B</fullName>
    </submittedName>
</protein>
<feature type="transmembrane region" description="Helical" evidence="13">
    <location>
        <begin position="128"/>
        <end position="156"/>
    </location>
</feature>
<dbReference type="InterPro" id="IPR052168">
    <property type="entry name" value="Cytochrome_b561_oxidase"/>
</dbReference>
<dbReference type="GO" id="GO:0020037">
    <property type="term" value="F:heme binding"/>
    <property type="evidence" value="ECO:0007669"/>
    <property type="project" value="TreeGrafter"/>
</dbReference>
<evidence type="ECO:0000256" key="4">
    <source>
        <dbReference type="ARBA" id="ARBA00022475"/>
    </source>
</evidence>
<evidence type="ECO:0000313" key="16">
    <source>
        <dbReference type="Proteomes" id="UP000185578"/>
    </source>
</evidence>
<dbReference type="InterPro" id="IPR016174">
    <property type="entry name" value="Di-haem_cyt_TM"/>
</dbReference>
<dbReference type="GO" id="GO:0022904">
    <property type="term" value="P:respiratory electron transport chain"/>
    <property type="evidence" value="ECO:0007669"/>
    <property type="project" value="InterPro"/>
</dbReference>
<sequence length="173" mass="19062">MSHSHYSKPRRLLHWLFAAVVLWATISGYASALLQPPPEVKQTLAFINVSLTTVLVPLFVLRLLYLVRHPAPPAPAHQSAVERRLVHAGHALLLTTLGTVLFSGVLMMSRPIDLFGLQLPQPLQDPAAIAFFEALHHYSCIALALLVAGHIGAVILHQLRGHGVLRRMLPKRP</sequence>
<dbReference type="SUPFAM" id="SSF81342">
    <property type="entry name" value="Transmembrane di-heme cytochromes"/>
    <property type="match status" value="1"/>
</dbReference>
<evidence type="ECO:0000256" key="7">
    <source>
        <dbReference type="ARBA" id="ARBA00022723"/>
    </source>
</evidence>
<keyword evidence="5" id="KW-0349">Heme</keyword>
<evidence type="ECO:0000256" key="6">
    <source>
        <dbReference type="ARBA" id="ARBA00022692"/>
    </source>
</evidence>
<evidence type="ECO:0000256" key="3">
    <source>
        <dbReference type="ARBA" id="ARBA00022448"/>
    </source>
</evidence>
<dbReference type="GO" id="GO:0009055">
    <property type="term" value="F:electron transfer activity"/>
    <property type="evidence" value="ECO:0007669"/>
    <property type="project" value="InterPro"/>
</dbReference>
<dbReference type="Pfam" id="PF01292">
    <property type="entry name" value="Ni_hydr_CYTB"/>
    <property type="match status" value="1"/>
</dbReference>
<feature type="domain" description="Cytochrome b561 bacterial/Ni-hydrogenase" evidence="14">
    <location>
        <begin position="5"/>
        <end position="170"/>
    </location>
</feature>
<evidence type="ECO:0000256" key="8">
    <source>
        <dbReference type="ARBA" id="ARBA00022982"/>
    </source>
</evidence>
<keyword evidence="11 13" id="KW-0472">Membrane</keyword>
<evidence type="ECO:0000313" key="15">
    <source>
        <dbReference type="EMBL" id="OLF51911.1"/>
    </source>
</evidence>
<dbReference type="AlphaFoldDB" id="A0A1Q8EJD3"/>
<feature type="transmembrane region" description="Helical" evidence="13">
    <location>
        <begin position="12"/>
        <end position="32"/>
    </location>
</feature>
<evidence type="ECO:0000259" key="14">
    <source>
        <dbReference type="Pfam" id="PF01292"/>
    </source>
</evidence>
<evidence type="ECO:0000256" key="12">
    <source>
        <dbReference type="ARBA" id="ARBA00037975"/>
    </source>
</evidence>
<dbReference type="OrthoDB" id="8589936at2"/>
<keyword evidence="6 13" id="KW-0812">Transmembrane</keyword>
<keyword evidence="10" id="KW-0408">Iron</keyword>
<dbReference type="PANTHER" id="PTHR30529">
    <property type="entry name" value="CYTOCHROME B561"/>
    <property type="match status" value="1"/>
</dbReference>
<feature type="transmembrane region" description="Helical" evidence="13">
    <location>
        <begin position="85"/>
        <end position="108"/>
    </location>
</feature>
<keyword evidence="4" id="KW-1003">Cell membrane</keyword>
<evidence type="ECO:0000256" key="9">
    <source>
        <dbReference type="ARBA" id="ARBA00022989"/>
    </source>
</evidence>
<comment type="cofactor">
    <cofactor evidence="1">
        <name>heme b</name>
        <dbReference type="ChEBI" id="CHEBI:60344"/>
    </cofactor>
</comment>
<evidence type="ECO:0000256" key="13">
    <source>
        <dbReference type="SAM" id="Phobius"/>
    </source>
</evidence>
<evidence type="ECO:0000256" key="11">
    <source>
        <dbReference type="ARBA" id="ARBA00023136"/>
    </source>
</evidence>